<dbReference type="AlphaFoldDB" id="Z9JN77"/>
<sequence length="155" mass="17311">MTASYSGIQSKIRKAVTQSAVLAAIGSTQTILGRDEIGRLEESFPKNKLILSGTWKLTHWDLMLAATRYGTFTVRNPTSSSHDQTYGARWVVDTSASYRPDKNWILTLGTNNLFNAYPDTTVNPINSIYGQMPYSNYAPFGCNGTYVYARIGYCW</sequence>
<gene>
    <name evidence="5" type="ORF">AF72_01465</name>
</gene>
<dbReference type="GO" id="GO:0009279">
    <property type="term" value="C:cell outer membrane"/>
    <property type="evidence" value="ECO:0007669"/>
    <property type="project" value="UniProtKB-SubCell"/>
</dbReference>
<organism evidence="5 6">
    <name type="scientific">Xylella taiwanensis</name>
    <dbReference type="NCBI Taxonomy" id="1444770"/>
    <lineage>
        <taxon>Bacteria</taxon>
        <taxon>Pseudomonadati</taxon>
        <taxon>Pseudomonadota</taxon>
        <taxon>Gammaproteobacteria</taxon>
        <taxon>Lysobacterales</taxon>
        <taxon>Lysobacteraceae</taxon>
        <taxon>Xylella</taxon>
    </lineage>
</organism>
<keyword evidence="3" id="KW-0998">Cell outer membrane</keyword>
<dbReference type="eggNOG" id="COG4771">
    <property type="taxonomic scope" value="Bacteria"/>
</dbReference>
<dbReference type="EMBL" id="JDSQ01000002">
    <property type="protein sequence ID" value="EWS79256.1"/>
    <property type="molecule type" value="Genomic_DNA"/>
</dbReference>
<dbReference type="Gene3D" id="2.40.170.20">
    <property type="entry name" value="TonB-dependent receptor, beta-barrel domain"/>
    <property type="match status" value="1"/>
</dbReference>
<reference evidence="5 6" key="1">
    <citation type="journal article" date="2014" name="Genome Announc.">
        <title>Draft Genome Sequence of Xylella fastidiosa Pear Leaf Scorch Strain in Taiwan.</title>
        <authorList>
            <person name="Su C.C."/>
            <person name="Deng W.L."/>
            <person name="Jan F.J."/>
            <person name="Chang C.J."/>
            <person name="Huang H."/>
            <person name="Chen J."/>
        </authorList>
    </citation>
    <scope>NUCLEOTIDE SEQUENCE [LARGE SCALE GENOMIC DNA]</scope>
    <source>
        <strain evidence="5 6">PLS229</strain>
    </source>
</reference>
<dbReference type="STRING" id="1444770.AF72_01465"/>
<dbReference type="InterPro" id="IPR036942">
    <property type="entry name" value="Beta-barrel_TonB_sf"/>
</dbReference>
<accession>Z9JN77</accession>
<dbReference type="Pfam" id="PF00593">
    <property type="entry name" value="TonB_dep_Rec_b-barrel"/>
    <property type="match status" value="1"/>
</dbReference>
<evidence type="ECO:0000259" key="4">
    <source>
        <dbReference type="Pfam" id="PF00593"/>
    </source>
</evidence>
<name>Z9JN77_9GAMM</name>
<dbReference type="SUPFAM" id="SSF56935">
    <property type="entry name" value="Porins"/>
    <property type="match status" value="1"/>
</dbReference>
<comment type="caution">
    <text evidence="5">The sequence shown here is derived from an EMBL/GenBank/DDBJ whole genome shotgun (WGS) entry which is preliminary data.</text>
</comment>
<keyword evidence="2" id="KW-0472">Membrane</keyword>
<comment type="subcellular location">
    <subcellularLocation>
        <location evidence="1">Cell outer membrane</location>
    </subcellularLocation>
</comment>
<evidence type="ECO:0000313" key="5">
    <source>
        <dbReference type="EMBL" id="EWS79256.1"/>
    </source>
</evidence>
<evidence type="ECO:0000256" key="1">
    <source>
        <dbReference type="ARBA" id="ARBA00004442"/>
    </source>
</evidence>
<feature type="domain" description="TonB-dependent receptor-like beta-barrel" evidence="4">
    <location>
        <begin position="44"/>
        <end position="113"/>
    </location>
</feature>
<evidence type="ECO:0000313" key="6">
    <source>
        <dbReference type="Proteomes" id="UP000020406"/>
    </source>
</evidence>
<evidence type="ECO:0000256" key="2">
    <source>
        <dbReference type="ARBA" id="ARBA00023136"/>
    </source>
</evidence>
<dbReference type="PANTHER" id="PTHR47234:SF3">
    <property type="entry name" value="SECRETIN_TONB SHORT N-TERMINAL DOMAIN-CONTAINING PROTEIN"/>
    <property type="match status" value="1"/>
</dbReference>
<dbReference type="Proteomes" id="UP000020406">
    <property type="component" value="Unassembled WGS sequence"/>
</dbReference>
<evidence type="ECO:0000256" key="3">
    <source>
        <dbReference type="ARBA" id="ARBA00023237"/>
    </source>
</evidence>
<dbReference type="PANTHER" id="PTHR47234">
    <property type="match status" value="1"/>
</dbReference>
<dbReference type="InterPro" id="IPR000531">
    <property type="entry name" value="Beta-barrel_TonB"/>
</dbReference>
<dbReference type="PATRIC" id="fig|1444770.3.peg.353"/>
<proteinExistence type="predicted"/>
<protein>
    <recommendedName>
        <fullName evidence="4">TonB-dependent receptor-like beta-barrel domain-containing protein</fullName>
    </recommendedName>
</protein>